<dbReference type="InterPro" id="IPR013078">
    <property type="entry name" value="His_Pase_superF_clade-1"/>
</dbReference>
<dbReference type="KEGG" id="scn:Solca_4451"/>
<reference evidence="1" key="1">
    <citation type="submission" date="2012-02" db="EMBL/GenBank/DDBJ databases">
        <title>The complete genome of Solitalea canadensis DSM 3403.</title>
        <authorList>
            <consortium name="US DOE Joint Genome Institute (JGI-PGF)"/>
            <person name="Lucas S."/>
            <person name="Copeland A."/>
            <person name="Lapidus A."/>
            <person name="Glavina del Rio T."/>
            <person name="Dalin E."/>
            <person name="Tice H."/>
            <person name="Bruce D."/>
            <person name="Goodwin L."/>
            <person name="Pitluck S."/>
            <person name="Peters L."/>
            <person name="Ovchinnikova G."/>
            <person name="Lu M."/>
            <person name="Kyrpides N."/>
            <person name="Mavromatis K."/>
            <person name="Ivanova N."/>
            <person name="Brettin T."/>
            <person name="Detter J.C."/>
            <person name="Han C."/>
            <person name="Larimer F."/>
            <person name="Land M."/>
            <person name="Hauser L."/>
            <person name="Markowitz V."/>
            <person name="Cheng J.-F."/>
            <person name="Hugenholtz P."/>
            <person name="Woyke T."/>
            <person name="Wu D."/>
            <person name="Spring S."/>
            <person name="Schroeder M."/>
            <person name="Kopitz M."/>
            <person name="Brambilla E."/>
            <person name="Klenk H.-P."/>
            <person name="Eisen J.A."/>
        </authorList>
    </citation>
    <scope>NUCLEOTIDE SEQUENCE</scope>
    <source>
        <strain evidence="1">DSM 3403</strain>
    </source>
</reference>
<dbReference type="OrthoDB" id="837575at2"/>
<dbReference type="Proteomes" id="UP000007590">
    <property type="component" value="Chromosome"/>
</dbReference>
<accession>H8KNA8</accession>
<organism evidence="1 2">
    <name type="scientific">Solitalea canadensis (strain ATCC 29591 / DSM 3403 / JCM 21819 / LMG 8368 / NBRC 15130 / NCIMB 12057 / USAM 9D)</name>
    <name type="common">Flexibacter canadensis</name>
    <dbReference type="NCBI Taxonomy" id="929556"/>
    <lineage>
        <taxon>Bacteria</taxon>
        <taxon>Pseudomonadati</taxon>
        <taxon>Bacteroidota</taxon>
        <taxon>Sphingobacteriia</taxon>
        <taxon>Sphingobacteriales</taxon>
        <taxon>Sphingobacteriaceae</taxon>
        <taxon>Solitalea</taxon>
    </lineage>
</organism>
<dbReference type="SUPFAM" id="SSF53254">
    <property type="entry name" value="Phosphoglycerate mutase-like"/>
    <property type="match status" value="1"/>
</dbReference>
<sequence>MKNFALSLLLVLLVMVGCKKSNPEPDSGDSRITSQEYIDGLLFVNKNNYQISTREAATFSSTDPKIQITSAGLVKRLVSGEVVPITITWANDPGNKTTIYALGATDTEHDEPYASFHGRLATDPYASYLLGWKTLQNLPFAGETYALILRHADADNGKDFTMTTGPANWWKSCDPKIARQLNTQGEERSAELGRIFKDLQYPFTRVISSEFCRAIKTAQLIDAGPTILIDGSINHMSYNLTGDIFPNIIRILKDQPVDNKMTLIVTHHPGNESSNRVASFPAISPFNWTGGYFVRITPTKTITYEGAVSWGMFKYWRDKKMNLL</sequence>
<protein>
    <submittedName>
        <fullName evidence="1">Phosphohistidine phosphatase SixA</fullName>
    </submittedName>
</protein>
<dbReference type="PROSITE" id="PS51257">
    <property type="entry name" value="PROKAR_LIPOPROTEIN"/>
    <property type="match status" value="1"/>
</dbReference>
<dbReference type="eggNOG" id="COG2062">
    <property type="taxonomic scope" value="Bacteria"/>
</dbReference>
<dbReference type="RefSeq" id="WP_014682663.1">
    <property type="nucleotide sequence ID" value="NC_017770.1"/>
</dbReference>
<dbReference type="CDD" id="cd07040">
    <property type="entry name" value="HP"/>
    <property type="match status" value="1"/>
</dbReference>
<dbReference type="EMBL" id="CP003349">
    <property type="protein sequence ID" value="AFD09441.1"/>
    <property type="molecule type" value="Genomic_DNA"/>
</dbReference>
<dbReference type="Gene3D" id="3.40.50.1240">
    <property type="entry name" value="Phosphoglycerate mutase-like"/>
    <property type="match status" value="1"/>
</dbReference>
<dbReference type="AlphaFoldDB" id="H8KNA8"/>
<evidence type="ECO:0000313" key="2">
    <source>
        <dbReference type="Proteomes" id="UP000007590"/>
    </source>
</evidence>
<keyword evidence="2" id="KW-1185">Reference proteome</keyword>
<proteinExistence type="predicted"/>
<dbReference type="HOGENOM" id="CLU_936593_0_0_10"/>
<dbReference type="Pfam" id="PF00300">
    <property type="entry name" value="His_Phos_1"/>
    <property type="match status" value="1"/>
</dbReference>
<name>H8KNA8_SOLCM</name>
<gene>
    <name evidence="1" type="ordered locus">Solca_4451</name>
</gene>
<dbReference type="InterPro" id="IPR029033">
    <property type="entry name" value="His_PPase_superfam"/>
</dbReference>
<dbReference type="STRING" id="929556.Solca_4451"/>
<evidence type="ECO:0000313" key="1">
    <source>
        <dbReference type="EMBL" id="AFD09441.1"/>
    </source>
</evidence>